<dbReference type="PANTHER" id="PTHR16524">
    <property type="entry name" value="CELL DEATH REGULATOR AVEN"/>
    <property type="match status" value="1"/>
</dbReference>
<evidence type="ECO:0000256" key="1">
    <source>
        <dbReference type="SAM" id="MobiDB-lite"/>
    </source>
</evidence>
<dbReference type="PANTHER" id="PTHR16524:SF2">
    <property type="entry name" value="CELL DEATH REGULATOR AVEN"/>
    <property type="match status" value="1"/>
</dbReference>
<feature type="compositionally biased region" description="Pro residues" evidence="1">
    <location>
        <begin position="248"/>
        <end position="262"/>
    </location>
</feature>
<feature type="compositionally biased region" description="Basic and acidic residues" evidence="1">
    <location>
        <begin position="168"/>
        <end position="185"/>
    </location>
</feature>
<organism evidence="2 3">
    <name type="scientific">Powellomyces hirtus</name>
    <dbReference type="NCBI Taxonomy" id="109895"/>
    <lineage>
        <taxon>Eukaryota</taxon>
        <taxon>Fungi</taxon>
        <taxon>Fungi incertae sedis</taxon>
        <taxon>Chytridiomycota</taxon>
        <taxon>Chytridiomycota incertae sedis</taxon>
        <taxon>Chytridiomycetes</taxon>
        <taxon>Spizellomycetales</taxon>
        <taxon>Powellomycetaceae</taxon>
        <taxon>Powellomyces</taxon>
    </lineage>
</organism>
<evidence type="ECO:0000313" key="2">
    <source>
        <dbReference type="EMBL" id="TPX60119.1"/>
    </source>
</evidence>
<protein>
    <submittedName>
        <fullName evidence="2">Uncharacterized protein</fullName>
    </submittedName>
</protein>
<proteinExistence type="predicted"/>
<dbReference type="GO" id="GO:0010972">
    <property type="term" value="P:negative regulation of G2/M transition of mitotic cell cycle"/>
    <property type="evidence" value="ECO:0007669"/>
    <property type="project" value="TreeGrafter"/>
</dbReference>
<accession>A0A507E7U1</accession>
<reference evidence="2 3" key="1">
    <citation type="journal article" date="2019" name="Sci. Rep.">
        <title>Comparative genomics of chytrid fungi reveal insights into the obligate biotrophic and pathogenic lifestyle of Synchytrium endobioticum.</title>
        <authorList>
            <person name="van de Vossenberg B.T.L.H."/>
            <person name="Warris S."/>
            <person name="Nguyen H.D.T."/>
            <person name="van Gent-Pelzer M.P.E."/>
            <person name="Joly D.L."/>
            <person name="van de Geest H.C."/>
            <person name="Bonants P.J.M."/>
            <person name="Smith D.S."/>
            <person name="Levesque C.A."/>
            <person name="van der Lee T.A.J."/>
        </authorList>
    </citation>
    <scope>NUCLEOTIDE SEQUENCE [LARGE SCALE GENOMIC DNA]</scope>
    <source>
        <strain evidence="2 3">CBS 809.83</strain>
    </source>
</reference>
<feature type="compositionally biased region" description="Pro residues" evidence="1">
    <location>
        <begin position="196"/>
        <end position="213"/>
    </location>
</feature>
<dbReference type="Proteomes" id="UP000318582">
    <property type="component" value="Unassembled WGS sequence"/>
</dbReference>
<keyword evidence="3" id="KW-1185">Reference proteome</keyword>
<evidence type="ECO:0000313" key="3">
    <source>
        <dbReference type="Proteomes" id="UP000318582"/>
    </source>
</evidence>
<dbReference type="EMBL" id="QEAQ01000018">
    <property type="protein sequence ID" value="TPX60119.1"/>
    <property type="molecule type" value="Genomic_DNA"/>
</dbReference>
<feature type="compositionally biased region" description="Basic and acidic residues" evidence="1">
    <location>
        <begin position="44"/>
        <end position="69"/>
    </location>
</feature>
<dbReference type="InterPro" id="IPR026187">
    <property type="entry name" value="Aven"/>
</dbReference>
<sequence>MRPDAHKAKATKKWKAKNGVPSPAPAAPNPKHDKRQEISQQPRPAEHESTTEDHEGEPPAEKPRSKYARRKVESNAYRYHELTAEEILAADAGIDRETEGLRSLIREAEEEYDPNLYFQFKEERDWADVATSDADTGLDEFNRSRLQINFKALEATLRTLPVHVRLNISKDETTAVPDPKSDAAERLSSSFEDELPPPPVISEPETPPPPHLLGPPQECQRATEDASHRFPPSTDMQVADAVQSGVTLPPPVTQQPSPPKPAASPTNNTASISKPQQSPPEGDDDLDFLLGLEKDIPATAIPPQPFAGKVEGITEDTQPILTTASTAANDDLQWLDDLLK</sequence>
<name>A0A507E7U1_9FUNG</name>
<dbReference type="AlphaFoldDB" id="A0A507E7U1"/>
<gene>
    <name evidence="2" type="ORF">PhCBS80983_g01972</name>
</gene>
<comment type="caution">
    <text evidence="2">The sequence shown here is derived from an EMBL/GenBank/DDBJ whole genome shotgun (WGS) entry which is preliminary data.</text>
</comment>
<feature type="region of interest" description="Disordered" evidence="1">
    <location>
        <begin position="166"/>
        <end position="313"/>
    </location>
</feature>
<feature type="region of interest" description="Disordered" evidence="1">
    <location>
        <begin position="1"/>
        <end position="69"/>
    </location>
</feature>